<feature type="compositionally biased region" description="Basic and acidic residues" evidence="7">
    <location>
        <begin position="10"/>
        <end position="23"/>
    </location>
</feature>
<evidence type="ECO:0000256" key="3">
    <source>
        <dbReference type="ARBA" id="ARBA00023274"/>
    </source>
</evidence>
<organism evidence="8 9">
    <name type="scientific">Candidatus Nealsonbacteria bacterium CG_4_10_14_0_8_um_filter_37_14</name>
    <dbReference type="NCBI Taxonomy" id="1974684"/>
    <lineage>
        <taxon>Bacteria</taxon>
        <taxon>Candidatus Nealsoniibacteriota</taxon>
    </lineage>
</organism>
<accession>A0A2M7R7Z8</accession>
<dbReference type="Pfam" id="PF00380">
    <property type="entry name" value="Ribosomal_S9"/>
    <property type="match status" value="1"/>
</dbReference>
<dbReference type="EMBL" id="PFLW01000007">
    <property type="protein sequence ID" value="PIY89666.1"/>
    <property type="molecule type" value="Genomic_DNA"/>
</dbReference>
<dbReference type="GO" id="GO:0003723">
    <property type="term" value="F:RNA binding"/>
    <property type="evidence" value="ECO:0007669"/>
    <property type="project" value="TreeGrafter"/>
</dbReference>
<dbReference type="SUPFAM" id="SSF54211">
    <property type="entry name" value="Ribosomal protein S5 domain 2-like"/>
    <property type="match status" value="1"/>
</dbReference>
<dbReference type="InterPro" id="IPR023035">
    <property type="entry name" value="Ribosomal_uS9_bac/plastid"/>
</dbReference>
<dbReference type="PANTHER" id="PTHR21569:SF1">
    <property type="entry name" value="SMALL RIBOSOMAL SUBUNIT PROTEIN US9M"/>
    <property type="match status" value="1"/>
</dbReference>
<feature type="region of interest" description="Disordered" evidence="7">
    <location>
        <begin position="1"/>
        <end position="47"/>
    </location>
</feature>
<dbReference type="NCBIfam" id="NF001099">
    <property type="entry name" value="PRK00132.1"/>
    <property type="match status" value="1"/>
</dbReference>
<evidence type="ECO:0000256" key="2">
    <source>
        <dbReference type="ARBA" id="ARBA00022980"/>
    </source>
</evidence>
<comment type="similarity">
    <text evidence="1 5 6">Belongs to the universal ribosomal protein uS9 family.</text>
</comment>
<dbReference type="InterPro" id="IPR014721">
    <property type="entry name" value="Ribsml_uS5_D2-typ_fold_subgr"/>
</dbReference>
<evidence type="ECO:0000256" key="6">
    <source>
        <dbReference type="RuleBase" id="RU003815"/>
    </source>
</evidence>
<gene>
    <name evidence="5" type="primary">rpsI</name>
    <name evidence="8" type="ORF">COY73_00270</name>
</gene>
<dbReference type="PROSITE" id="PS00360">
    <property type="entry name" value="RIBOSOMAL_S9"/>
    <property type="match status" value="1"/>
</dbReference>
<evidence type="ECO:0000256" key="7">
    <source>
        <dbReference type="SAM" id="MobiDB-lite"/>
    </source>
</evidence>
<dbReference type="GO" id="GO:0006412">
    <property type="term" value="P:translation"/>
    <property type="evidence" value="ECO:0007669"/>
    <property type="project" value="UniProtKB-UniRule"/>
</dbReference>
<comment type="caution">
    <text evidence="8">The sequence shown here is derived from an EMBL/GenBank/DDBJ whole genome shotgun (WGS) entry which is preliminary data.</text>
</comment>
<reference evidence="9" key="1">
    <citation type="submission" date="2017-09" db="EMBL/GenBank/DDBJ databases">
        <title>Depth-based differentiation of microbial function through sediment-hosted aquifers and enrichment of novel symbionts in the deep terrestrial subsurface.</title>
        <authorList>
            <person name="Probst A.J."/>
            <person name="Ladd B."/>
            <person name="Jarett J.K."/>
            <person name="Geller-Mcgrath D.E."/>
            <person name="Sieber C.M.K."/>
            <person name="Emerson J.B."/>
            <person name="Anantharaman K."/>
            <person name="Thomas B.C."/>
            <person name="Malmstrom R."/>
            <person name="Stieglmeier M."/>
            <person name="Klingl A."/>
            <person name="Woyke T."/>
            <person name="Ryan C.M."/>
            <person name="Banfield J.F."/>
        </authorList>
    </citation>
    <scope>NUCLEOTIDE SEQUENCE [LARGE SCALE GENOMIC DNA]</scope>
</reference>
<dbReference type="HAMAP" id="MF_00532_B">
    <property type="entry name" value="Ribosomal_uS9_B"/>
    <property type="match status" value="1"/>
</dbReference>
<evidence type="ECO:0000313" key="9">
    <source>
        <dbReference type="Proteomes" id="UP000230767"/>
    </source>
</evidence>
<dbReference type="AlphaFoldDB" id="A0A2M7R7Z8"/>
<dbReference type="GO" id="GO:0022627">
    <property type="term" value="C:cytosolic small ribosomal subunit"/>
    <property type="evidence" value="ECO:0007669"/>
    <property type="project" value="TreeGrafter"/>
</dbReference>
<evidence type="ECO:0000256" key="5">
    <source>
        <dbReference type="HAMAP-Rule" id="MF_00532"/>
    </source>
</evidence>
<keyword evidence="3 5" id="KW-0687">Ribonucleoprotein</keyword>
<dbReference type="InterPro" id="IPR020574">
    <property type="entry name" value="Ribosomal_uS9_CS"/>
</dbReference>
<protein>
    <recommendedName>
        <fullName evidence="4 5">Small ribosomal subunit protein uS9</fullName>
    </recommendedName>
</protein>
<dbReference type="FunFam" id="3.30.230.10:FF:000001">
    <property type="entry name" value="30S ribosomal protein S9"/>
    <property type="match status" value="1"/>
</dbReference>
<dbReference type="Gene3D" id="3.30.230.10">
    <property type="match status" value="1"/>
</dbReference>
<dbReference type="PANTHER" id="PTHR21569">
    <property type="entry name" value="RIBOSOMAL PROTEIN S9"/>
    <property type="match status" value="1"/>
</dbReference>
<dbReference type="Proteomes" id="UP000230767">
    <property type="component" value="Unassembled WGS sequence"/>
</dbReference>
<sequence length="177" mass="20642">MKKITTKKSKKEEKTKKAEEPKEKKVKKPISKKEVGKPKPKPLPKPKPIQYLEAVGRRKTSVARIRLFTLGEKTFLVNGKSYQDYFPILELQQIATASFQKMKCFDKFRISVLVKGGGFHSQAEAIRHGTARALVKFNPDFRKRLKKAGFLTRDSRMRERKKFGLKRARRAPQWQKR</sequence>
<name>A0A2M7R7Z8_9BACT</name>
<dbReference type="GO" id="GO:0003735">
    <property type="term" value="F:structural constituent of ribosome"/>
    <property type="evidence" value="ECO:0007669"/>
    <property type="project" value="InterPro"/>
</dbReference>
<dbReference type="InterPro" id="IPR000754">
    <property type="entry name" value="Ribosomal_uS9"/>
</dbReference>
<proteinExistence type="inferred from homology"/>
<evidence type="ECO:0000256" key="1">
    <source>
        <dbReference type="ARBA" id="ARBA00005251"/>
    </source>
</evidence>
<dbReference type="InterPro" id="IPR020568">
    <property type="entry name" value="Ribosomal_Su5_D2-typ_SF"/>
</dbReference>
<evidence type="ECO:0000313" key="8">
    <source>
        <dbReference type="EMBL" id="PIY89666.1"/>
    </source>
</evidence>
<keyword evidence="2 5" id="KW-0689">Ribosomal protein</keyword>
<evidence type="ECO:0000256" key="4">
    <source>
        <dbReference type="ARBA" id="ARBA00035259"/>
    </source>
</evidence>